<dbReference type="Proteomes" id="UP000219813">
    <property type="component" value="Chromosome 11"/>
</dbReference>
<protein>
    <recommendedName>
        <fullName evidence="4">Pv-fam-d protein</fullName>
    </recommendedName>
</protein>
<sequence>MVQTKKYCKVIKIFLFALLIWKCQNFYEANTYGKSCIKRCILDNALDLRVNRLLYDETDVELERKYVSLKKKAEKIVNEDEYNFGNRLNKLMKICDLAKEYNMLLYNRDAEKSCSSLTSKDNFDKSRDSLIYDNYIQYKHLRESLIMDKYMPKRTNIFSSYYKKFKKLDKKFDGTIAKLLGLRPGFELGIKLGFEAKLSN</sequence>
<keyword evidence="1" id="KW-0732">Signal</keyword>
<organism evidence="2 3">
    <name type="scientific">Plasmodium malariae</name>
    <dbReference type="NCBI Taxonomy" id="5858"/>
    <lineage>
        <taxon>Eukaryota</taxon>
        <taxon>Sar</taxon>
        <taxon>Alveolata</taxon>
        <taxon>Apicomplexa</taxon>
        <taxon>Aconoidasida</taxon>
        <taxon>Haemosporida</taxon>
        <taxon>Plasmodiidae</taxon>
        <taxon>Plasmodium</taxon>
        <taxon>Plasmodium (Plasmodium)</taxon>
    </lineage>
</organism>
<dbReference type="OrthoDB" id="387566at2759"/>
<feature type="signal peptide" evidence="1">
    <location>
        <begin position="1"/>
        <end position="25"/>
    </location>
</feature>
<dbReference type="AlphaFoldDB" id="A0A1D3SM35"/>
<accession>A0A1D3SM35</accession>
<dbReference type="EMBL" id="LT594632">
    <property type="protein sequence ID" value="SCO92878.1"/>
    <property type="molecule type" value="Genomic_DNA"/>
</dbReference>
<evidence type="ECO:0000313" key="3">
    <source>
        <dbReference type="Proteomes" id="UP000219813"/>
    </source>
</evidence>
<evidence type="ECO:0000256" key="1">
    <source>
        <dbReference type="SAM" id="SignalP"/>
    </source>
</evidence>
<feature type="chain" id="PRO_5008920702" description="Pv-fam-d protein" evidence="1">
    <location>
        <begin position="26"/>
        <end position="200"/>
    </location>
</feature>
<reference evidence="2 3" key="1">
    <citation type="submission" date="2016-06" db="EMBL/GenBank/DDBJ databases">
        <authorList>
            <consortium name="Pathogen Informatics"/>
        </authorList>
    </citation>
    <scope>NUCLEOTIDE SEQUENCE [LARGE SCALE GENOMIC DNA]</scope>
</reference>
<dbReference type="KEGG" id="pmal:PMUG01_11012800"/>
<keyword evidence="3" id="KW-1185">Reference proteome</keyword>
<proteinExistence type="predicted"/>
<name>A0A1D3SM35_PLAMA</name>
<dbReference type="VEuPathDB" id="PlasmoDB:PmUG01_11012800"/>
<evidence type="ECO:0008006" key="4">
    <source>
        <dbReference type="Google" id="ProtNLM"/>
    </source>
</evidence>
<gene>
    <name evidence="2" type="primary">PmUG01_11012800</name>
    <name evidence="2" type="ORF">PMUG01_11012800</name>
</gene>
<dbReference type="RefSeq" id="XP_028862329.1">
    <property type="nucleotide sequence ID" value="XM_029005773.1"/>
</dbReference>
<dbReference type="GeneID" id="39869583"/>
<evidence type="ECO:0000313" key="2">
    <source>
        <dbReference type="EMBL" id="SCO92878.1"/>
    </source>
</evidence>